<protein>
    <submittedName>
        <fullName evidence="5">Alanine racemase C-terminal domain-containing protein</fullName>
    </submittedName>
</protein>
<feature type="domain" description="Alanine racemase C-terminal" evidence="4">
    <location>
        <begin position="105"/>
        <end position="232"/>
    </location>
</feature>
<dbReference type="InterPro" id="IPR009006">
    <property type="entry name" value="Ala_racemase/Decarboxylase_C"/>
</dbReference>
<dbReference type="InterPro" id="IPR000821">
    <property type="entry name" value="Ala_racemase"/>
</dbReference>
<dbReference type="SMART" id="SM01005">
    <property type="entry name" value="Ala_racemase_C"/>
    <property type="match status" value="1"/>
</dbReference>
<organism evidence="5 6">
    <name type="scientific">Microbacterium schleiferi</name>
    <dbReference type="NCBI Taxonomy" id="69362"/>
    <lineage>
        <taxon>Bacteria</taxon>
        <taxon>Bacillati</taxon>
        <taxon>Actinomycetota</taxon>
        <taxon>Actinomycetes</taxon>
        <taxon>Micrococcales</taxon>
        <taxon>Microbacteriaceae</taxon>
        <taxon>Microbacterium</taxon>
    </lineage>
</organism>
<evidence type="ECO:0000256" key="1">
    <source>
        <dbReference type="ARBA" id="ARBA00001933"/>
    </source>
</evidence>
<dbReference type="EMBL" id="JAZHOV010000003">
    <property type="protein sequence ID" value="MEF2254608.1"/>
    <property type="molecule type" value="Genomic_DNA"/>
</dbReference>
<gene>
    <name evidence="5" type="ORF">V2V91_05585</name>
</gene>
<reference evidence="5 6" key="1">
    <citation type="submission" date="2024-01" db="EMBL/GenBank/DDBJ databases">
        <title>the genome sequence of strain Microbacterium schleiferi NBRC 15075.</title>
        <authorList>
            <person name="Ding Y."/>
            <person name="Zhang G."/>
        </authorList>
    </citation>
    <scope>NUCLEOTIDE SEQUENCE [LARGE SCALE GENOMIC DNA]</scope>
    <source>
        <strain evidence="5 6">NBRC 15075</strain>
    </source>
</reference>
<comment type="caution">
    <text evidence="5">The sequence shown here is derived from an EMBL/GenBank/DDBJ whole genome shotgun (WGS) entry which is preliminary data.</text>
</comment>
<proteinExistence type="predicted"/>
<comment type="cofactor">
    <cofactor evidence="1">
        <name>pyridoxal 5'-phosphate</name>
        <dbReference type="ChEBI" id="CHEBI:597326"/>
    </cofactor>
</comment>
<evidence type="ECO:0000313" key="5">
    <source>
        <dbReference type="EMBL" id="MEF2254608.1"/>
    </source>
</evidence>
<dbReference type="Pfam" id="PF00842">
    <property type="entry name" value="Ala_racemase_C"/>
    <property type="match status" value="1"/>
</dbReference>
<sequence>MISPTGPRVRLSRSALVAGVGQAIEAGGADAVADLRRDAYGHGVLFVAETLAQVGIRAAVLDPESVEVAQGVGIAAAPDAPTLNPGAIFGFPEADSEAGDKPRPVMSLVGSVLSIKALRAGEGVSYNYTHIASQDTRIALVSGGFGQGVARSLGNHASVEIRGALYPVVGRVAMDVCVVDIGGADLARGDEVIYFGGEGPAGPALTTWEAASGLTAAELVCALGLRLPREVVA</sequence>
<dbReference type="PANTHER" id="PTHR30511:SF0">
    <property type="entry name" value="ALANINE RACEMASE, CATABOLIC-RELATED"/>
    <property type="match status" value="1"/>
</dbReference>
<evidence type="ECO:0000313" key="6">
    <source>
        <dbReference type="Proteomes" id="UP001351900"/>
    </source>
</evidence>
<keyword evidence="2" id="KW-0663">Pyridoxal phosphate</keyword>
<keyword evidence="6" id="KW-1185">Reference proteome</keyword>
<name>A0ABU7V5S2_9MICO</name>
<dbReference type="Proteomes" id="UP001351900">
    <property type="component" value="Unassembled WGS sequence"/>
</dbReference>
<accession>A0ABU7V5S2</accession>
<dbReference type="Gene3D" id="2.40.37.10">
    <property type="entry name" value="Lyase, Ornithine Decarboxylase, Chain A, domain 1"/>
    <property type="match status" value="1"/>
</dbReference>
<dbReference type="PANTHER" id="PTHR30511">
    <property type="entry name" value="ALANINE RACEMASE"/>
    <property type="match status" value="1"/>
</dbReference>
<evidence type="ECO:0000259" key="4">
    <source>
        <dbReference type="SMART" id="SM01005"/>
    </source>
</evidence>
<evidence type="ECO:0000256" key="2">
    <source>
        <dbReference type="ARBA" id="ARBA00022898"/>
    </source>
</evidence>
<dbReference type="RefSeq" id="WP_331791118.1">
    <property type="nucleotide sequence ID" value="NZ_BAAAUO010000004.1"/>
</dbReference>
<keyword evidence="3" id="KW-0413">Isomerase</keyword>
<dbReference type="InterPro" id="IPR011079">
    <property type="entry name" value="Ala_racemase_C"/>
</dbReference>
<dbReference type="SUPFAM" id="SSF50621">
    <property type="entry name" value="Alanine racemase C-terminal domain-like"/>
    <property type="match status" value="1"/>
</dbReference>
<evidence type="ECO:0000256" key="3">
    <source>
        <dbReference type="ARBA" id="ARBA00023235"/>
    </source>
</evidence>